<protein>
    <submittedName>
        <fullName evidence="2">Uncharacterized protein</fullName>
    </submittedName>
</protein>
<evidence type="ECO:0000313" key="2">
    <source>
        <dbReference type="EMBL" id="SHL86077.1"/>
    </source>
</evidence>
<dbReference type="Proteomes" id="UP000189935">
    <property type="component" value="Chromosome I"/>
</dbReference>
<dbReference type="EMBL" id="LT670844">
    <property type="protein sequence ID" value="SHL86077.1"/>
    <property type="molecule type" value="Genomic_DNA"/>
</dbReference>
<evidence type="ECO:0000256" key="1">
    <source>
        <dbReference type="ARBA" id="ARBA00010554"/>
    </source>
</evidence>
<dbReference type="SUPFAM" id="SSF54913">
    <property type="entry name" value="GlnB-like"/>
    <property type="match status" value="1"/>
</dbReference>
<dbReference type="OrthoDB" id="9795599at2"/>
<reference evidence="2 3" key="1">
    <citation type="submission" date="2016-11" db="EMBL/GenBank/DDBJ databases">
        <authorList>
            <person name="Jaros S."/>
            <person name="Januszkiewicz K."/>
            <person name="Wedrychowicz H."/>
        </authorList>
    </citation>
    <scope>NUCLEOTIDE SEQUENCE [LARGE SCALE GENOMIC DNA]</scope>
    <source>
        <strain evidence="2 3">GAS499</strain>
    </source>
</reference>
<dbReference type="RefSeq" id="WP_079544072.1">
    <property type="nucleotide sequence ID" value="NZ_LT670844.1"/>
</dbReference>
<dbReference type="PANTHER" id="PTHR35983:SF1">
    <property type="entry name" value="UPF0166 PROTEIN TM_0021"/>
    <property type="match status" value="1"/>
</dbReference>
<gene>
    <name evidence="2" type="ORF">SAMN05444159_7018</name>
</gene>
<organism evidence="2 3">
    <name type="scientific">Bradyrhizobium lablabi</name>
    <dbReference type="NCBI Taxonomy" id="722472"/>
    <lineage>
        <taxon>Bacteria</taxon>
        <taxon>Pseudomonadati</taxon>
        <taxon>Pseudomonadota</taxon>
        <taxon>Alphaproteobacteria</taxon>
        <taxon>Hyphomicrobiales</taxon>
        <taxon>Nitrobacteraceae</taxon>
        <taxon>Bradyrhizobium</taxon>
    </lineage>
</organism>
<accession>A0A1M7E2Y7</accession>
<dbReference type="Gene3D" id="3.30.70.120">
    <property type="match status" value="1"/>
</dbReference>
<dbReference type="AlphaFoldDB" id="A0A1M7E2Y7"/>
<dbReference type="PANTHER" id="PTHR35983">
    <property type="entry name" value="UPF0166 PROTEIN TM_0021"/>
    <property type="match status" value="1"/>
</dbReference>
<dbReference type="Pfam" id="PF02641">
    <property type="entry name" value="DUF190"/>
    <property type="match status" value="1"/>
</dbReference>
<evidence type="ECO:0000313" key="3">
    <source>
        <dbReference type="Proteomes" id="UP000189935"/>
    </source>
</evidence>
<comment type="similarity">
    <text evidence="1">Belongs to the UPF0166 family.</text>
</comment>
<dbReference type="InterPro" id="IPR015867">
    <property type="entry name" value="N-reg_PII/ATP_PRibTrfase_C"/>
</dbReference>
<name>A0A1M7E2Y7_9BRAD</name>
<dbReference type="InterPro" id="IPR011322">
    <property type="entry name" value="N-reg_PII-like_a/b"/>
</dbReference>
<dbReference type="InterPro" id="IPR003793">
    <property type="entry name" value="UPF0166"/>
</dbReference>
<proteinExistence type="inferred from homology"/>
<sequence length="121" mass="13250">MQIPEKASLLRVFIGEDDKADGRPLYEAIVLKAREVHLAGATVLRGPLGFGRSSMLHTAKVLRLSQDLPVVVEIVDTEEKINGFLPVLKELTKSCLITLEKVTVIRYGEDESGLAPEHAST</sequence>